<sequence>MRFSEKEIKNTSSAGGWRERRSGSTAATTITMTTMTTGPTMTTATAMTKATDDSGKNRGEVLVKKREDPGSILVDSTNSQGFRLAPT</sequence>
<feature type="compositionally biased region" description="Basic and acidic residues" evidence="1">
    <location>
        <begin position="50"/>
        <end position="69"/>
    </location>
</feature>
<dbReference type="AlphaFoldDB" id="A0AAD9U7Y1"/>
<dbReference type="Proteomes" id="UP001280121">
    <property type="component" value="Unassembled WGS sequence"/>
</dbReference>
<protein>
    <submittedName>
        <fullName evidence="2">Uncharacterized protein</fullName>
    </submittedName>
</protein>
<dbReference type="EMBL" id="JANJYI010000005">
    <property type="protein sequence ID" value="KAK2649193.1"/>
    <property type="molecule type" value="Genomic_DNA"/>
</dbReference>
<evidence type="ECO:0000313" key="3">
    <source>
        <dbReference type="Proteomes" id="UP001280121"/>
    </source>
</evidence>
<organism evidence="2 3">
    <name type="scientific">Dipteronia dyeriana</name>
    <dbReference type="NCBI Taxonomy" id="168575"/>
    <lineage>
        <taxon>Eukaryota</taxon>
        <taxon>Viridiplantae</taxon>
        <taxon>Streptophyta</taxon>
        <taxon>Embryophyta</taxon>
        <taxon>Tracheophyta</taxon>
        <taxon>Spermatophyta</taxon>
        <taxon>Magnoliopsida</taxon>
        <taxon>eudicotyledons</taxon>
        <taxon>Gunneridae</taxon>
        <taxon>Pentapetalae</taxon>
        <taxon>rosids</taxon>
        <taxon>malvids</taxon>
        <taxon>Sapindales</taxon>
        <taxon>Sapindaceae</taxon>
        <taxon>Hippocastanoideae</taxon>
        <taxon>Acereae</taxon>
        <taxon>Dipteronia</taxon>
    </lineage>
</organism>
<name>A0AAD9U7Y1_9ROSI</name>
<gene>
    <name evidence="2" type="ORF">Ddye_016682</name>
</gene>
<evidence type="ECO:0000313" key="2">
    <source>
        <dbReference type="EMBL" id="KAK2649193.1"/>
    </source>
</evidence>
<reference evidence="2" key="1">
    <citation type="journal article" date="2023" name="Plant J.">
        <title>Genome sequences and population genomics provide insights into the demographic history, inbreeding, and mutation load of two 'living fossil' tree species of Dipteronia.</title>
        <authorList>
            <person name="Feng Y."/>
            <person name="Comes H.P."/>
            <person name="Chen J."/>
            <person name="Zhu S."/>
            <person name="Lu R."/>
            <person name="Zhang X."/>
            <person name="Li P."/>
            <person name="Qiu J."/>
            <person name="Olsen K.M."/>
            <person name="Qiu Y."/>
        </authorList>
    </citation>
    <scope>NUCLEOTIDE SEQUENCE</scope>
    <source>
        <strain evidence="2">KIB01</strain>
    </source>
</reference>
<keyword evidence="3" id="KW-1185">Reference proteome</keyword>
<evidence type="ECO:0000256" key="1">
    <source>
        <dbReference type="SAM" id="MobiDB-lite"/>
    </source>
</evidence>
<feature type="compositionally biased region" description="Low complexity" evidence="1">
    <location>
        <begin position="25"/>
        <end position="49"/>
    </location>
</feature>
<comment type="caution">
    <text evidence="2">The sequence shown here is derived from an EMBL/GenBank/DDBJ whole genome shotgun (WGS) entry which is preliminary data.</text>
</comment>
<feature type="region of interest" description="Disordered" evidence="1">
    <location>
        <begin position="1"/>
        <end position="87"/>
    </location>
</feature>
<accession>A0AAD9U7Y1</accession>
<proteinExistence type="predicted"/>